<organism evidence="1 2">
    <name type="scientific">Kribbella aluminosa</name>
    <dbReference type="NCBI Taxonomy" id="416017"/>
    <lineage>
        <taxon>Bacteria</taxon>
        <taxon>Bacillati</taxon>
        <taxon>Actinomycetota</taxon>
        <taxon>Actinomycetes</taxon>
        <taxon>Propionibacteriales</taxon>
        <taxon>Kribbellaceae</taxon>
        <taxon>Kribbella</taxon>
    </lineage>
</organism>
<evidence type="ECO:0000313" key="1">
    <source>
        <dbReference type="EMBL" id="MBP2348975.1"/>
    </source>
</evidence>
<dbReference type="RefSeq" id="WP_209692215.1">
    <property type="nucleotide sequence ID" value="NZ_BAAAVU010000028.1"/>
</dbReference>
<evidence type="ECO:0000313" key="2">
    <source>
        <dbReference type="Proteomes" id="UP000755585"/>
    </source>
</evidence>
<protein>
    <submittedName>
        <fullName evidence="1">ABC-type polysaccharide/polyol phosphate transport system ATPase subunit</fullName>
    </submittedName>
</protein>
<dbReference type="EMBL" id="JAGINT010000001">
    <property type="protein sequence ID" value="MBP2348975.1"/>
    <property type="molecule type" value="Genomic_DNA"/>
</dbReference>
<accession>A0ABS4UBK2</accession>
<dbReference type="Proteomes" id="UP000755585">
    <property type="component" value="Unassembled WGS sequence"/>
</dbReference>
<sequence>MPRGHGAGRIHHPPTSGWIEVHGRVSTLLSLGVGFTAALSEREIVILVAWPWG</sequence>
<name>A0ABS4UBK2_9ACTN</name>
<comment type="caution">
    <text evidence="1">The sequence shown here is derived from an EMBL/GenBank/DDBJ whole genome shotgun (WGS) entry which is preliminary data.</text>
</comment>
<gene>
    <name evidence="1" type="ORF">JOF29_000058</name>
</gene>
<keyword evidence="2" id="KW-1185">Reference proteome</keyword>
<proteinExistence type="predicted"/>
<reference evidence="1 2" key="1">
    <citation type="submission" date="2021-03" db="EMBL/GenBank/DDBJ databases">
        <title>Sequencing the genomes of 1000 actinobacteria strains.</title>
        <authorList>
            <person name="Klenk H.-P."/>
        </authorList>
    </citation>
    <scope>NUCLEOTIDE SEQUENCE [LARGE SCALE GENOMIC DNA]</scope>
    <source>
        <strain evidence="1 2">DSM 18824</strain>
    </source>
</reference>